<reference evidence="2 3" key="3">
    <citation type="submission" date="2020-08" db="EMBL/GenBank/DDBJ databases">
        <title>Genomic Encyclopedia of Type Strains, Phase IV (KMG-IV): sequencing the most valuable type-strain genomes for metagenomic binning, comparative biology and taxonomic classification.</title>
        <authorList>
            <person name="Goeker M."/>
        </authorList>
    </citation>
    <scope>NUCLEOTIDE SEQUENCE [LARGE SCALE GENOMIC DNA]</scope>
    <source>
        <strain evidence="2 3">DSM 100774</strain>
    </source>
</reference>
<dbReference type="Proteomes" id="UP000532273">
    <property type="component" value="Unassembled WGS sequence"/>
</dbReference>
<comment type="caution">
    <text evidence="2">The sequence shown here is derived from an EMBL/GenBank/DDBJ whole genome shotgun (WGS) entry which is preliminary data.</text>
</comment>
<sequence length="360" mass="41233">MKILYIVALIVAVVFLYYLISKKSAAAEDQLPEKFAPYQLLDSSTIIRSGIVQMSLLLESKKNIELFLTSQNNIIVSGFTAEKEKSFIKIAPDGKVSDTLTLMSRPEDMLFLKGFIVNTQAKQYYRWSFNGAKTPISISAQNSDFDWDDEKQDKQLAYIVKHAAGVWVDYKFDSPVPEKIAGEGPQTTQGVSGYAIVTYMIGEECFQFYTTLNISKYFSSAYLQEMLWNNLFKRISHHRLDGEIISTPNLNYRYFHKLKPEKVRFSGGGGNAPGFTKRLYPGYLFTDVVFRNDTIKLKELMYLDEDWHASAIAVDGQNIGALYRNKVQPIAHMDGYLYYTNNHLQYALFTNNEQKLYLIK</sequence>
<accession>A0A7W6P587</accession>
<organism evidence="2 3">
    <name type="scientific">Pedobacter zeae</name>
    <dbReference type="NCBI Taxonomy" id="1737356"/>
    <lineage>
        <taxon>Bacteria</taxon>
        <taxon>Pseudomonadati</taxon>
        <taxon>Bacteroidota</taxon>
        <taxon>Sphingobacteriia</taxon>
        <taxon>Sphingobacteriales</taxon>
        <taxon>Sphingobacteriaceae</taxon>
        <taxon>Pedobacter</taxon>
    </lineage>
</organism>
<reference evidence="1" key="1">
    <citation type="journal article" date="2014" name="Int. J. Syst. Evol. Microbiol.">
        <title>Complete genome of a new Firmicutes species belonging to the dominant human colonic microbiota ('Ruminococcus bicirculans') reveals two chromosomes and a selective capacity to utilize plant glucans.</title>
        <authorList>
            <consortium name="NISC Comparative Sequencing Program"/>
            <person name="Wegmann U."/>
            <person name="Louis P."/>
            <person name="Goesmann A."/>
            <person name="Henrissat B."/>
            <person name="Duncan S.H."/>
            <person name="Flint H.J."/>
        </authorList>
    </citation>
    <scope>NUCLEOTIDE SEQUENCE</scope>
    <source>
        <strain evidence="1">CGMCC 1.15287</strain>
    </source>
</reference>
<keyword evidence="4" id="KW-1185">Reference proteome</keyword>
<evidence type="ECO:0000313" key="1">
    <source>
        <dbReference type="EMBL" id="GGH03227.1"/>
    </source>
</evidence>
<evidence type="ECO:0000313" key="4">
    <source>
        <dbReference type="Proteomes" id="UP000642938"/>
    </source>
</evidence>
<reference evidence="1" key="4">
    <citation type="submission" date="2024-05" db="EMBL/GenBank/DDBJ databases">
        <authorList>
            <person name="Sun Q."/>
            <person name="Zhou Y."/>
        </authorList>
    </citation>
    <scope>NUCLEOTIDE SEQUENCE</scope>
    <source>
        <strain evidence="1">CGMCC 1.15287</strain>
    </source>
</reference>
<evidence type="ECO:0000313" key="3">
    <source>
        <dbReference type="Proteomes" id="UP000532273"/>
    </source>
</evidence>
<dbReference type="EMBL" id="JACIEF010000001">
    <property type="protein sequence ID" value="MBB4106701.1"/>
    <property type="molecule type" value="Genomic_DNA"/>
</dbReference>
<evidence type="ECO:0000313" key="2">
    <source>
        <dbReference type="EMBL" id="MBB4106701.1"/>
    </source>
</evidence>
<protein>
    <submittedName>
        <fullName evidence="2">Uncharacterized protein</fullName>
    </submittedName>
</protein>
<dbReference type="Proteomes" id="UP000642938">
    <property type="component" value="Unassembled WGS sequence"/>
</dbReference>
<dbReference type="RefSeq" id="WP_183759940.1">
    <property type="nucleotide sequence ID" value="NZ_BMHZ01000002.1"/>
</dbReference>
<dbReference type="EMBL" id="BMHZ01000002">
    <property type="protein sequence ID" value="GGH03227.1"/>
    <property type="molecule type" value="Genomic_DNA"/>
</dbReference>
<proteinExistence type="predicted"/>
<name>A0A7W6P587_9SPHI</name>
<reference evidence="4" key="2">
    <citation type="journal article" date="2019" name="Int. J. Syst. Evol. Microbiol.">
        <title>The Global Catalogue of Microorganisms (GCM) 10K type strain sequencing project: providing services to taxonomists for standard genome sequencing and annotation.</title>
        <authorList>
            <consortium name="The Broad Institute Genomics Platform"/>
            <consortium name="The Broad Institute Genome Sequencing Center for Infectious Disease"/>
            <person name="Wu L."/>
            <person name="Ma J."/>
        </authorList>
    </citation>
    <scope>NUCLEOTIDE SEQUENCE [LARGE SCALE GENOMIC DNA]</scope>
    <source>
        <strain evidence="4">CGMCC 1.15287</strain>
    </source>
</reference>
<dbReference type="AlphaFoldDB" id="A0A7W6P587"/>
<gene>
    <name evidence="1" type="ORF">GCM10007422_18140</name>
    <name evidence="2" type="ORF">GGQ60_000661</name>
</gene>